<feature type="transmembrane region" description="Helical" evidence="1">
    <location>
        <begin position="154"/>
        <end position="177"/>
    </location>
</feature>
<feature type="transmembrane region" description="Helical" evidence="1">
    <location>
        <begin position="90"/>
        <end position="109"/>
    </location>
</feature>
<evidence type="ECO:0000313" key="3">
    <source>
        <dbReference type="Proteomes" id="UP000006251"/>
    </source>
</evidence>
<protein>
    <submittedName>
        <fullName evidence="2">High-affinity iron transporter</fullName>
    </submittedName>
</protein>
<sequence length="279" mass="31309">MLINSLLLFIEETLPIFILYAYICAWHSFFDSSKKSLPLTAKRHKPLSTWIFTLRQDHHFFYLFAIILGLLSSAILTYFRPWLGMTLEGIGYEILLIVISLSLTTGVILGQTTNNDITRKLLFSLSLFLLVIPHASDFIVFFTSVGQTQLRPSVYVGVSIGLGICVSISYLLFFVFLNIDKSLPLKIAIALFLAGQLSNIVTILQQIDVLSSSLPLWNSNNFIADRNEYGQFFHVLVGYDATPTLIYLVVFGAATIIIFTLLMRTKVTENKNTVHGVIG</sequence>
<proteinExistence type="predicted"/>
<keyword evidence="1" id="KW-0472">Membrane</keyword>
<gene>
    <name evidence="2" type="ORF">GPAL_2537</name>
</gene>
<reference evidence="3" key="1">
    <citation type="journal article" date="2014" name="Environ. Microbiol.">
        <title>Comparative genomics of the marine bacterial genus Glaciecola reveals the high degree of genomic diversity and genomic characteristic for cold adaptation.</title>
        <authorList>
            <person name="Qin Q.L."/>
            <person name="Xie B.B."/>
            <person name="Yu Y."/>
            <person name="Shu Y.L."/>
            <person name="Rong J.C."/>
            <person name="Zhang Y.J."/>
            <person name="Zhao D.L."/>
            <person name="Chen X.L."/>
            <person name="Zhang X.Y."/>
            <person name="Chen B."/>
            <person name="Zhou B.C."/>
            <person name="Zhang Y.Z."/>
        </authorList>
    </citation>
    <scope>NUCLEOTIDE SEQUENCE [LARGE SCALE GENOMIC DNA]</scope>
    <source>
        <strain evidence="3">ACAM 615</strain>
    </source>
</reference>
<dbReference type="STRING" id="1121922.GCA_000428905_02251"/>
<keyword evidence="1" id="KW-1133">Transmembrane helix</keyword>
<comment type="caution">
    <text evidence="2">The sequence shown here is derived from an EMBL/GenBank/DDBJ whole genome shotgun (WGS) entry which is preliminary data.</text>
</comment>
<name>K6Y9H7_9ALTE</name>
<keyword evidence="1" id="KW-0812">Transmembrane</keyword>
<dbReference type="AlphaFoldDB" id="K6Y9H7"/>
<organism evidence="2 3">
    <name type="scientific">Brumicola pallidula DSM 14239 = ACAM 615</name>
    <dbReference type="NCBI Taxonomy" id="1121922"/>
    <lineage>
        <taxon>Bacteria</taxon>
        <taxon>Pseudomonadati</taxon>
        <taxon>Pseudomonadota</taxon>
        <taxon>Gammaproteobacteria</taxon>
        <taxon>Alteromonadales</taxon>
        <taxon>Alteromonadaceae</taxon>
        <taxon>Brumicola</taxon>
    </lineage>
</organism>
<dbReference type="OrthoDB" id="5764104at2"/>
<dbReference type="Proteomes" id="UP000006251">
    <property type="component" value="Unassembled WGS sequence"/>
</dbReference>
<keyword evidence="3" id="KW-1185">Reference proteome</keyword>
<feature type="transmembrane region" description="Helical" evidence="1">
    <location>
        <begin position="6"/>
        <end position="25"/>
    </location>
</feature>
<dbReference type="EMBL" id="BAEQ01000045">
    <property type="protein sequence ID" value="GAC29394.1"/>
    <property type="molecule type" value="Genomic_DNA"/>
</dbReference>
<evidence type="ECO:0000256" key="1">
    <source>
        <dbReference type="SAM" id="Phobius"/>
    </source>
</evidence>
<accession>K6Y9H7</accession>
<feature type="transmembrane region" description="Helical" evidence="1">
    <location>
        <begin position="245"/>
        <end position="263"/>
    </location>
</feature>
<evidence type="ECO:0000313" key="2">
    <source>
        <dbReference type="EMBL" id="GAC29394.1"/>
    </source>
</evidence>
<feature type="transmembrane region" description="Helical" evidence="1">
    <location>
        <begin position="60"/>
        <end position="78"/>
    </location>
</feature>
<feature type="transmembrane region" description="Helical" evidence="1">
    <location>
        <begin position="121"/>
        <end position="142"/>
    </location>
</feature>